<sequence>ELLEKYRTRLADISWFMRTLNEDIARKANKEDGCTGRFWEGRFKSQALLDEAALAACLAYVDLNPVRAKMAKTPEESDHTSIKKRI</sequence>
<organism evidence="1 2">
    <name type="scientific">Pseudoalteromonas luteoviolacea DSM 6061</name>
    <dbReference type="NCBI Taxonomy" id="1365250"/>
    <lineage>
        <taxon>Bacteria</taxon>
        <taxon>Pseudomonadati</taxon>
        <taxon>Pseudomonadota</taxon>
        <taxon>Gammaproteobacteria</taxon>
        <taxon>Alteromonadales</taxon>
        <taxon>Pseudoalteromonadaceae</taxon>
        <taxon>Pseudoalteromonas</taxon>
    </lineage>
</organism>
<gene>
    <name evidence="1" type="ORF">N475_25570</name>
</gene>
<comment type="caution">
    <text evidence="1">The sequence shown here is derived from an EMBL/GenBank/DDBJ whole genome shotgun (WGS) entry which is preliminary data.</text>
</comment>
<proteinExistence type="predicted"/>
<dbReference type="EMBL" id="AUYB01000019">
    <property type="protein sequence ID" value="KZN47110.1"/>
    <property type="molecule type" value="Genomic_DNA"/>
</dbReference>
<name>A0A167C0Q6_9GAMM</name>
<dbReference type="AlphaFoldDB" id="A0A167C0Q6"/>
<feature type="non-terminal residue" evidence="1">
    <location>
        <position position="1"/>
    </location>
</feature>
<dbReference type="GO" id="GO:0003677">
    <property type="term" value="F:DNA binding"/>
    <property type="evidence" value="ECO:0007669"/>
    <property type="project" value="InterPro"/>
</dbReference>
<accession>A0A167C0Q6</accession>
<evidence type="ECO:0000313" key="1">
    <source>
        <dbReference type="EMBL" id="KZN47110.1"/>
    </source>
</evidence>
<keyword evidence="2" id="KW-1185">Reference proteome</keyword>
<dbReference type="SUPFAM" id="SSF143422">
    <property type="entry name" value="Transposase IS200-like"/>
    <property type="match status" value="1"/>
</dbReference>
<dbReference type="PANTHER" id="PTHR34322">
    <property type="entry name" value="TRANSPOSASE, Y1_TNP DOMAIN-CONTAINING"/>
    <property type="match status" value="1"/>
</dbReference>
<dbReference type="InterPro" id="IPR036515">
    <property type="entry name" value="Transposase_17_sf"/>
</dbReference>
<feature type="non-terminal residue" evidence="1">
    <location>
        <position position="86"/>
    </location>
</feature>
<reference evidence="1 2" key="1">
    <citation type="submission" date="2013-07" db="EMBL/GenBank/DDBJ databases">
        <title>Comparative Genomic and Metabolomic Analysis of Twelve Strains of Pseudoalteromonas luteoviolacea.</title>
        <authorList>
            <person name="Vynne N.G."/>
            <person name="Mansson M."/>
            <person name="Gram L."/>
        </authorList>
    </citation>
    <scope>NUCLEOTIDE SEQUENCE [LARGE SCALE GENOMIC DNA]</scope>
    <source>
        <strain evidence="1 2">DSM 6061</strain>
    </source>
</reference>
<dbReference type="GO" id="GO:0004803">
    <property type="term" value="F:transposase activity"/>
    <property type="evidence" value="ECO:0007669"/>
    <property type="project" value="InterPro"/>
</dbReference>
<dbReference type="PANTHER" id="PTHR34322:SF2">
    <property type="entry name" value="TRANSPOSASE IS200-LIKE DOMAIN-CONTAINING PROTEIN"/>
    <property type="match status" value="1"/>
</dbReference>
<dbReference type="PATRIC" id="fig|1365250.3.peg.261"/>
<protein>
    <recommendedName>
        <fullName evidence="3">Transposase</fullName>
    </recommendedName>
</protein>
<dbReference type="GO" id="GO:0006313">
    <property type="term" value="P:DNA transposition"/>
    <property type="evidence" value="ECO:0007669"/>
    <property type="project" value="InterPro"/>
</dbReference>
<dbReference type="Proteomes" id="UP000076643">
    <property type="component" value="Unassembled WGS sequence"/>
</dbReference>
<evidence type="ECO:0000313" key="2">
    <source>
        <dbReference type="Proteomes" id="UP000076643"/>
    </source>
</evidence>
<evidence type="ECO:0008006" key="3">
    <source>
        <dbReference type="Google" id="ProtNLM"/>
    </source>
</evidence>
<dbReference type="Gene3D" id="3.30.70.1290">
    <property type="entry name" value="Transposase IS200-like"/>
    <property type="match status" value="1"/>
</dbReference>